<proteinExistence type="predicted"/>
<dbReference type="OrthoDB" id="9766816at2"/>
<gene>
    <name evidence="4" type="ORF">SAMN04488109_3998</name>
</gene>
<dbReference type="STRING" id="947013.SAMN04488109_3998"/>
<evidence type="ECO:0000256" key="2">
    <source>
        <dbReference type="ARBA" id="ARBA00022827"/>
    </source>
</evidence>
<dbReference type="PANTHER" id="PTHR43004">
    <property type="entry name" value="TRK SYSTEM POTASSIUM UPTAKE PROTEIN"/>
    <property type="match status" value="1"/>
</dbReference>
<dbReference type="InterPro" id="IPR036188">
    <property type="entry name" value="FAD/NAD-bd_sf"/>
</dbReference>
<name>A0A1M5TD16_9BACT</name>
<reference evidence="4 5" key="1">
    <citation type="submission" date="2016-11" db="EMBL/GenBank/DDBJ databases">
        <authorList>
            <person name="Jaros S."/>
            <person name="Januszkiewicz K."/>
            <person name="Wedrychowicz H."/>
        </authorList>
    </citation>
    <scope>NUCLEOTIDE SEQUENCE [LARGE SCALE GENOMIC DNA]</scope>
    <source>
        <strain evidence="4 5">DSM 24574</strain>
    </source>
</reference>
<feature type="domain" description="FAD-binding" evidence="3">
    <location>
        <begin position="5"/>
        <end position="345"/>
    </location>
</feature>
<protein>
    <submittedName>
        <fullName evidence="4">p-hydroxybenzoate 3-monooxygenase</fullName>
    </submittedName>
</protein>
<dbReference type="Pfam" id="PF01494">
    <property type="entry name" value="FAD_binding_3"/>
    <property type="match status" value="1"/>
</dbReference>
<dbReference type="InterPro" id="IPR050641">
    <property type="entry name" value="RIFMO-like"/>
</dbReference>
<dbReference type="RefSeq" id="WP_073137526.1">
    <property type="nucleotide sequence ID" value="NZ_FQWQ01000003.1"/>
</dbReference>
<dbReference type="InterPro" id="IPR002938">
    <property type="entry name" value="FAD-bd"/>
</dbReference>
<evidence type="ECO:0000313" key="5">
    <source>
        <dbReference type="Proteomes" id="UP000184212"/>
    </source>
</evidence>
<dbReference type="GO" id="GO:0071949">
    <property type="term" value="F:FAD binding"/>
    <property type="evidence" value="ECO:0007669"/>
    <property type="project" value="InterPro"/>
</dbReference>
<dbReference type="PANTHER" id="PTHR43004:SF3">
    <property type="entry name" value="P-HYDROXYBENZOATE HYDROXYLASE"/>
    <property type="match status" value="1"/>
</dbReference>
<evidence type="ECO:0000313" key="4">
    <source>
        <dbReference type="EMBL" id="SHH48609.1"/>
    </source>
</evidence>
<evidence type="ECO:0000259" key="3">
    <source>
        <dbReference type="Pfam" id="PF01494"/>
    </source>
</evidence>
<keyword evidence="4" id="KW-0503">Monooxygenase</keyword>
<dbReference type="AlphaFoldDB" id="A0A1M5TD16"/>
<dbReference type="Proteomes" id="UP000184212">
    <property type="component" value="Unassembled WGS sequence"/>
</dbReference>
<dbReference type="PRINTS" id="PR00420">
    <property type="entry name" value="RNGMNOXGNASE"/>
</dbReference>
<evidence type="ECO:0000256" key="1">
    <source>
        <dbReference type="ARBA" id="ARBA00022630"/>
    </source>
</evidence>
<keyword evidence="1" id="KW-0285">Flavoprotein</keyword>
<dbReference type="Gene3D" id="3.50.50.60">
    <property type="entry name" value="FAD/NAD(P)-binding domain"/>
    <property type="match status" value="1"/>
</dbReference>
<dbReference type="SUPFAM" id="SSF54373">
    <property type="entry name" value="FAD-linked reductases, C-terminal domain"/>
    <property type="match status" value="1"/>
</dbReference>
<dbReference type="GO" id="GO:0016709">
    <property type="term" value="F:oxidoreductase activity, acting on paired donors, with incorporation or reduction of molecular oxygen, NAD(P)H as one donor, and incorporation of one atom of oxygen"/>
    <property type="evidence" value="ECO:0007669"/>
    <property type="project" value="UniProtKB-ARBA"/>
</dbReference>
<organism evidence="4 5">
    <name type="scientific">Chryseolinea serpens</name>
    <dbReference type="NCBI Taxonomy" id="947013"/>
    <lineage>
        <taxon>Bacteria</taxon>
        <taxon>Pseudomonadati</taxon>
        <taxon>Bacteroidota</taxon>
        <taxon>Cytophagia</taxon>
        <taxon>Cytophagales</taxon>
        <taxon>Fulvivirgaceae</taxon>
        <taxon>Chryseolinea</taxon>
    </lineage>
</organism>
<sequence>MDLNKVDVGIIGAGPAGLTLALLLNREGLKPVVIESKTRSYVESRVRAGLLEQNTVNLFDELGVADRLKREGLVHHGVYLSFNGERIRIPFDERPEGRCITIYGQQEVTKDLIQACIERGIEIYFESEARQVLFQPDKVSSILYSNNGELRNLRCDFVAGCDGYHGIARTFLSKGSYREFKKEYAFSWLGILANAKPATDELIYSYHDRGFALHSLRSMSISRLYLQVSNDDKLENWSDDRIWEELSVRLATKDFKINTGPITEKTITPMRSFMIDNLQSGRLFLAGDAAHIVPPTGGKGLNLAVADVKILAERFIQFYRTRKENVLADYSACALARVWRAQDFSNFMTALFHKQSEHGSFEYHLQKSKFDYLKISKAYTFSLAENYVGLAEI</sequence>
<dbReference type="NCBIfam" id="NF006091">
    <property type="entry name" value="PRK08243.1"/>
    <property type="match status" value="1"/>
</dbReference>
<accession>A0A1M5TD16</accession>
<dbReference type="SUPFAM" id="SSF51905">
    <property type="entry name" value="FAD/NAD(P)-binding domain"/>
    <property type="match status" value="1"/>
</dbReference>
<keyword evidence="5" id="KW-1185">Reference proteome</keyword>
<dbReference type="EMBL" id="FQWQ01000003">
    <property type="protein sequence ID" value="SHH48609.1"/>
    <property type="molecule type" value="Genomic_DNA"/>
</dbReference>
<keyword evidence="2" id="KW-0274">FAD</keyword>
<keyword evidence="4" id="KW-0560">Oxidoreductase</keyword>
<dbReference type="Gene3D" id="3.30.9.10">
    <property type="entry name" value="D-Amino Acid Oxidase, subunit A, domain 2"/>
    <property type="match status" value="1"/>
</dbReference>